<comment type="similarity">
    <text evidence="1">Belongs to the peptidase C1 family.</text>
</comment>
<reference evidence="5" key="2">
    <citation type="journal article" date="2023" name="Microbiol Resour">
        <title>Decontamination and Annotation of the Draft Genome Sequence of the Oomycete Lagenidium giganteum ARSEF 373.</title>
        <authorList>
            <person name="Morgan W.R."/>
            <person name="Tartar A."/>
        </authorList>
    </citation>
    <scope>NUCLEOTIDE SEQUENCE</scope>
    <source>
        <strain evidence="5">ARSEF 373</strain>
    </source>
</reference>
<dbReference type="Pfam" id="PF00112">
    <property type="entry name" value="Peptidase_C1"/>
    <property type="match status" value="1"/>
</dbReference>
<protein>
    <recommendedName>
        <fullName evidence="4">Peptidase C1A papain C-terminal domain-containing protein</fullName>
    </recommendedName>
</protein>
<dbReference type="EMBL" id="DAKRPA010000002">
    <property type="protein sequence ID" value="DBA05132.1"/>
    <property type="molecule type" value="Genomic_DNA"/>
</dbReference>
<dbReference type="InterPro" id="IPR000668">
    <property type="entry name" value="Peptidase_C1A_C"/>
</dbReference>
<evidence type="ECO:0000256" key="1">
    <source>
        <dbReference type="ARBA" id="ARBA00008455"/>
    </source>
</evidence>
<dbReference type="GO" id="GO:0006508">
    <property type="term" value="P:proteolysis"/>
    <property type="evidence" value="ECO:0007669"/>
    <property type="project" value="InterPro"/>
</dbReference>
<keyword evidence="3" id="KW-0732">Signal</keyword>
<dbReference type="SUPFAM" id="SSF54001">
    <property type="entry name" value="Cysteine proteinases"/>
    <property type="match status" value="1"/>
</dbReference>
<dbReference type="Gene3D" id="3.90.70.10">
    <property type="entry name" value="Cysteine proteinases"/>
    <property type="match status" value="1"/>
</dbReference>
<gene>
    <name evidence="5" type="ORF">N0F65_004982</name>
</gene>
<feature type="signal peptide" evidence="3">
    <location>
        <begin position="1"/>
        <end position="21"/>
    </location>
</feature>
<dbReference type="PANTHER" id="PTHR12411">
    <property type="entry name" value="CYSTEINE PROTEASE FAMILY C1-RELATED"/>
    <property type="match status" value="1"/>
</dbReference>
<evidence type="ECO:0000259" key="4">
    <source>
        <dbReference type="SMART" id="SM00645"/>
    </source>
</evidence>
<feature type="domain" description="Peptidase C1A papain C-terminal" evidence="4">
    <location>
        <begin position="155"/>
        <end position="374"/>
    </location>
</feature>
<dbReference type="Proteomes" id="UP001146120">
    <property type="component" value="Unassembled WGS sequence"/>
</dbReference>
<dbReference type="InterPro" id="IPR039417">
    <property type="entry name" value="Peptidase_C1A_papain-like"/>
</dbReference>
<dbReference type="SMART" id="SM00645">
    <property type="entry name" value="Pept_C1"/>
    <property type="match status" value="1"/>
</dbReference>
<dbReference type="CDD" id="cd02248">
    <property type="entry name" value="Peptidase_C1A"/>
    <property type="match status" value="1"/>
</dbReference>
<dbReference type="InterPro" id="IPR038765">
    <property type="entry name" value="Papain-like_cys_pep_sf"/>
</dbReference>
<evidence type="ECO:0000313" key="5">
    <source>
        <dbReference type="EMBL" id="DBA05132.1"/>
    </source>
</evidence>
<feature type="chain" id="PRO_5043550910" description="Peptidase C1A papain C-terminal domain-containing protein" evidence="3">
    <location>
        <begin position="22"/>
        <end position="374"/>
    </location>
</feature>
<keyword evidence="6" id="KW-1185">Reference proteome</keyword>
<sequence>MKAQFASAALLGAVALTSAVALSINPEVLQPEHHRRFLQERDQLAEELAQWEASEYGETARQYGFHIAAASESAEETASLKDDKLARFFATKLAAEEMARLNPMATFSWMTPFALMTDAEFTAYVRRSYGPEGDIVPHDVLPIELAHAQAEADVAADGVDWTTSGCVAPVKNQGHCGNCWTFGGGAGAESFYCLMKNNRQLVTFSEQELTSCDKKDYGCGGGWGEYALQYIAKNGICSDVEYPYTSGTTQVSGECLRPSNNCSPINTGITNYYHIGYDDNALMAWLGVQPVSLNVAAGNPAWRTYKGGVITECPSRQTDHVVLAVGYTTFNGTEAYKIKNSWGATWGMDGYLYIKRGMPGRGACEVVSAPFIPY</sequence>
<evidence type="ECO:0000313" key="6">
    <source>
        <dbReference type="Proteomes" id="UP001146120"/>
    </source>
</evidence>
<dbReference type="InterPro" id="IPR000169">
    <property type="entry name" value="Pept_cys_AS"/>
</dbReference>
<organism evidence="5 6">
    <name type="scientific">Lagenidium giganteum</name>
    <dbReference type="NCBI Taxonomy" id="4803"/>
    <lineage>
        <taxon>Eukaryota</taxon>
        <taxon>Sar</taxon>
        <taxon>Stramenopiles</taxon>
        <taxon>Oomycota</taxon>
        <taxon>Peronosporomycetes</taxon>
        <taxon>Pythiales</taxon>
        <taxon>Pythiaceae</taxon>
    </lineage>
</organism>
<comment type="caution">
    <text evidence="5">The sequence shown here is derived from an EMBL/GenBank/DDBJ whole genome shotgun (WGS) entry which is preliminary data.</text>
</comment>
<dbReference type="GO" id="GO:0008234">
    <property type="term" value="F:cysteine-type peptidase activity"/>
    <property type="evidence" value="ECO:0007669"/>
    <property type="project" value="InterPro"/>
</dbReference>
<evidence type="ECO:0000256" key="3">
    <source>
        <dbReference type="SAM" id="SignalP"/>
    </source>
</evidence>
<evidence type="ECO:0000256" key="2">
    <source>
        <dbReference type="ARBA" id="ARBA00023145"/>
    </source>
</evidence>
<dbReference type="PROSITE" id="PS00139">
    <property type="entry name" value="THIOL_PROTEASE_CYS"/>
    <property type="match status" value="1"/>
</dbReference>
<name>A0AAV2ZK63_9STRA</name>
<keyword evidence="2" id="KW-0865">Zymogen</keyword>
<proteinExistence type="inferred from homology"/>
<dbReference type="InterPro" id="IPR013128">
    <property type="entry name" value="Peptidase_C1A"/>
</dbReference>
<dbReference type="AlphaFoldDB" id="A0AAV2ZK63"/>
<reference evidence="5" key="1">
    <citation type="submission" date="2022-11" db="EMBL/GenBank/DDBJ databases">
        <authorList>
            <person name="Morgan W.R."/>
            <person name="Tartar A."/>
        </authorList>
    </citation>
    <scope>NUCLEOTIDE SEQUENCE</scope>
    <source>
        <strain evidence="5">ARSEF 373</strain>
    </source>
</reference>
<accession>A0AAV2ZK63</accession>